<protein>
    <submittedName>
        <fullName evidence="1">Uncharacterized protein</fullName>
    </submittedName>
</protein>
<name>A0A2P2N6B7_RHIMU</name>
<evidence type="ECO:0000313" key="1">
    <source>
        <dbReference type="EMBL" id="MBX38003.1"/>
    </source>
</evidence>
<dbReference type="AlphaFoldDB" id="A0A2P2N6B7"/>
<organism evidence="1">
    <name type="scientific">Rhizophora mucronata</name>
    <name type="common">Asiatic mangrove</name>
    <dbReference type="NCBI Taxonomy" id="61149"/>
    <lineage>
        <taxon>Eukaryota</taxon>
        <taxon>Viridiplantae</taxon>
        <taxon>Streptophyta</taxon>
        <taxon>Embryophyta</taxon>
        <taxon>Tracheophyta</taxon>
        <taxon>Spermatophyta</taxon>
        <taxon>Magnoliopsida</taxon>
        <taxon>eudicotyledons</taxon>
        <taxon>Gunneridae</taxon>
        <taxon>Pentapetalae</taxon>
        <taxon>rosids</taxon>
        <taxon>fabids</taxon>
        <taxon>Malpighiales</taxon>
        <taxon>Rhizophoraceae</taxon>
        <taxon>Rhizophora</taxon>
    </lineage>
</organism>
<dbReference type="EMBL" id="GGEC01057519">
    <property type="protein sequence ID" value="MBX38003.1"/>
    <property type="molecule type" value="Transcribed_RNA"/>
</dbReference>
<sequence>MAALPTVFQCRPRLQMSTYFPIMSSNMVIDLPSMETILT</sequence>
<reference evidence="1" key="1">
    <citation type="submission" date="2018-02" db="EMBL/GenBank/DDBJ databases">
        <title>Rhizophora mucronata_Transcriptome.</title>
        <authorList>
            <person name="Meera S.P."/>
            <person name="Sreeshan A."/>
            <person name="Augustine A."/>
        </authorList>
    </citation>
    <scope>NUCLEOTIDE SEQUENCE</scope>
    <source>
        <tissue evidence="1">Leaf</tissue>
    </source>
</reference>
<accession>A0A2P2N6B7</accession>
<proteinExistence type="predicted"/>